<dbReference type="EMBL" id="BAABDM010000001">
    <property type="protein sequence ID" value="GAA4082366.1"/>
    <property type="molecule type" value="Genomic_DNA"/>
</dbReference>
<accession>A0ABP7W8E9</accession>
<dbReference type="CDD" id="cd04301">
    <property type="entry name" value="NAT_SF"/>
    <property type="match status" value="1"/>
</dbReference>
<reference evidence="3" key="1">
    <citation type="journal article" date="2019" name="Int. J. Syst. Evol. Microbiol.">
        <title>The Global Catalogue of Microorganisms (GCM) 10K type strain sequencing project: providing services to taxonomists for standard genome sequencing and annotation.</title>
        <authorList>
            <consortium name="The Broad Institute Genomics Platform"/>
            <consortium name="The Broad Institute Genome Sequencing Center for Infectious Disease"/>
            <person name="Wu L."/>
            <person name="Ma J."/>
        </authorList>
    </citation>
    <scope>NUCLEOTIDE SEQUENCE [LARGE SCALE GENOMIC DNA]</scope>
    <source>
        <strain evidence="3">JCM 17304</strain>
    </source>
</reference>
<dbReference type="RefSeq" id="WP_344931733.1">
    <property type="nucleotide sequence ID" value="NZ_BAABDM010000001.1"/>
</dbReference>
<dbReference type="NCBIfam" id="TIGR04045">
    <property type="entry name" value="MSMEG_0567_GNAT"/>
    <property type="match status" value="1"/>
</dbReference>
<sequence length="192" mass="21946">MPKHVLRYAFDDQAFRGFRATQVQVKLTSSNWERQRYFALRQRVFSDEQQLLSHEQDAEDFRATAIVALASNCGMTDDVVGAVRIFQRDDPNYPELWFGGRLCVAKEYRGHSQIGKALINTAVSRAKQLGCQHFHAFVQRQNVRYFSGLHWAEMGDISIAGHPHKRMRADLSAYPLATMPAPALPHAERTWA</sequence>
<keyword evidence="3" id="KW-1185">Reference proteome</keyword>
<dbReference type="InterPro" id="IPR024035">
    <property type="entry name" value="MSMEG_0567_GNAT"/>
</dbReference>
<dbReference type="Gene3D" id="3.40.630.30">
    <property type="match status" value="1"/>
</dbReference>
<comment type="caution">
    <text evidence="2">The sequence shown here is derived from an EMBL/GenBank/DDBJ whole genome shotgun (WGS) entry which is preliminary data.</text>
</comment>
<proteinExistence type="predicted"/>
<gene>
    <name evidence="2" type="ORF">GCM10022414_01100</name>
</gene>
<dbReference type="InterPro" id="IPR000182">
    <property type="entry name" value="GNAT_dom"/>
</dbReference>
<dbReference type="Proteomes" id="UP001500392">
    <property type="component" value="Unassembled WGS sequence"/>
</dbReference>
<dbReference type="InterPro" id="IPR016181">
    <property type="entry name" value="Acyl_CoA_acyltransferase"/>
</dbReference>
<name>A0ABP7W8E9_9GAMM</name>
<evidence type="ECO:0000313" key="3">
    <source>
        <dbReference type="Proteomes" id="UP001500392"/>
    </source>
</evidence>
<protein>
    <recommendedName>
        <fullName evidence="1">N-acetyltransferase domain-containing protein</fullName>
    </recommendedName>
</protein>
<evidence type="ECO:0000313" key="2">
    <source>
        <dbReference type="EMBL" id="GAA4082366.1"/>
    </source>
</evidence>
<feature type="domain" description="N-acetyltransferase" evidence="1">
    <location>
        <begin position="25"/>
        <end position="177"/>
    </location>
</feature>
<dbReference type="Pfam" id="PF00583">
    <property type="entry name" value="Acetyltransf_1"/>
    <property type="match status" value="1"/>
</dbReference>
<evidence type="ECO:0000259" key="1">
    <source>
        <dbReference type="PROSITE" id="PS51186"/>
    </source>
</evidence>
<dbReference type="SUPFAM" id="SSF55729">
    <property type="entry name" value="Acyl-CoA N-acyltransferases (Nat)"/>
    <property type="match status" value="1"/>
</dbReference>
<organism evidence="2 3">
    <name type="scientific">Zhongshania borealis</name>
    <dbReference type="NCBI Taxonomy" id="889488"/>
    <lineage>
        <taxon>Bacteria</taxon>
        <taxon>Pseudomonadati</taxon>
        <taxon>Pseudomonadota</taxon>
        <taxon>Gammaproteobacteria</taxon>
        <taxon>Cellvibrionales</taxon>
        <taxon>Spongiibacteraceae</taxon>
        <taxon>Zhongshania</taxon>
    </lineage>
</organism>
<dbReference type="PROSITE" id="PS51186">
    <property type="entry name" value="GNAT"/>
    <property type="match status" value="1"/>
</dbReference>